<evidence type="ECO:0008006" key="11">
    <source>
        <dbReference type="Google" id="ProtNLM"/>
    </source>
</evidence>
<protein>
    <recommendedName>
        <fullName evidence="11">DNA-binding response regulator</fullName>
    </recommendedName>
</protein>
<dbReference type="EMBL" id="MORL01000004">
    <property type="protein sequence ID" value="OIN59333.1"/>
    <property type="molecule type" value="Genomic_DNA"/>
</dbReference>
<evidence type="ECO:0000256" key="2">
    <source>
        <dbReference type="ARBA" id="ARBA00023012"/>
    </source>
</evidence>
<feature type="modified residue" description="4-aspartylphosphate" evidence="6">
    <location>
        <position position="57"/>
    </location>
</feature>
<dbReference type="InterPro" id="IPR007492">
    <property type="entry name" value="LytTR_DNA-bd_dom"/>
</dbReference>
<reference evidence="9 10" key="1">
    <citation type="submission" date="2016-10" db="EMBL/GenBank/DDBJ databases">
        <title>Arsenicibacter rosenii gen. nov., sp. nov., an efficient arsenic-methylating bacterium isolated from an arsenic-contaminated paddy soil.</title>
        <authorList>
            <person name="Huang K."/>
        </authorList>
    </citation>
    <scope>NUCLEOTIDE SEQUENCE [LARGE SCALE GENOMIC DNA]</scope>
    <source>
        <strain evidence="9 10">SM-1</strain>
    </source>
</reference>
<evidence type="ECO:0000256" key="1">
    <source>
        <dbReference type="ARBA" id="ARBA00022553"/>
    </source>
</evidence>
<dbReference type="GO" id="GO:0005829">
    <property type="term" value="C:cytosol"/>
    <property type="evidence" value="ECO:0007669"/>
    <property type="project" value="TreeGrafter"/>
</dbReference>
<keyword evidence="3" id="KW-0805">Transcription regulation</keyword>
<dbReference type="OrthoDB" id="1646880at2"/>
<organism evidence="9 10">
    <name type="scientific">Arsenicibacter rosenii</name>
    <dbReference type="NCBI Taxonomy" id="1750698"/>
    <lineage>
        <taxon>Bacteria</taxon>
        <taxon>Pseudomonadati</taxon>
        <taxon>Bacteroidota</taxon>
        <taxon>Cytophagia</taxon>
        <taxon>Cytophagales</taxon>
        <taxon>Spirosomataceae</taxon>
        <taxon>Arsenicibacter</taxon>
    </lineage>
</organism>
<evidence type="ECO:0000259" key="7">
    <source>
        <dbReference type="PROSITE" id="PS50110"/>
    </source>
</evidence>
<dbReference type="SUPFAM" id="SSF52172">
    <property type="entry name" value="CheY-like"/>
    <property type="match status" value="1"/>
</dbReference>
<dbReference type="PANTHER" id="PTHR48111">
    <property type="entry name" value="REGULATOR OF RPOS"/>
    <property type="match status" value="1"/>
</dbReference>
<dbReference type="Gene3D" id="3.40.50.2300">
    <property type="match status" value="1"/>
</dbReference>
<dbReference type="Pfam" id="PF04397">
    <property type="entry name" value="LytTR"/>
    <property type="match status" value="1"/>
</dbReference>
<dbReference type="GO" id="GO:0000976">
    <property type="term" value="F:transcription cis-regulatory region binding"/>
    <property type="evidence" value="ECO:0007669"/>
    <property type="project" value="TreeGrafter"/>
</dbReference>
<evidence type="ECO:0000256" key="3">
    <source>
        <dbReference type="ARBA" id="ARBA00023015"/>
    </source>
</evidence>
<keyword evidence="5" id="KW-0804">Transcription</keyword>
<keyword evidence="2" id="KW-0902">Two-component regulatory system</keyword>
<name>A0A1S2VKQ3_9BACT</name>
<dbReference type="Proteomes" id="UP000181790">
    <property type="component" value="Unassembled WGS sequence"/>
</dbReference>
<evidence type="ECO:0000256" key="4">
    <source>
        <dbReference type="ARBA" id="ARBA00023125"/>
    </source>
</evidence>
<dbReference type="RefSeq" id="WP_071503016.1">
    <property type="nucleotide sequence ID" value="NZ_MORL01000004.1"/>
</dbReference>
<dbReference type="InterPro" id="IPR039420">
    <property type="entry name" value="WalR-like"/>
</dbReference>
<dbReference type="PANTHER" id="PTHR48111:SF1">
    <property type="entry name" value="TWO-COMPONENT RESPONSE REGULATOR ORR33"/>
    <property type="match status" value="1"/>
</dbReference>
<dbReference type="PROSITE" id="PS50930">
    <property type="entry name" value="HTH_LYTTR"/>
    <property type="match status" value="1"/>
</dbReference>
<dbReference type="InterPro" id="IPR011006">
    <property type="entry name" value="CheY-like_superfamily"/>
</dbReference>
<feature type="domain" description="HTH LytTR-type" evidence="8">
    <location>
        <begin position="158"/>
        <end position="256"/>
    </location>
</feature>
<dbReference type="GO" id="GO:0006355">
    <property type="term" value="P:regulation of DNA-templated transcription"/>
    <property type="evidence" value="ECO:0007669"/>
    <property type="project" value="TreeGrafter"/>
</dbReference>
<dbReference type="CDD" id="cd17534">
    <property type="entry name" value="REC_DC-like"/>
    <property type="match status" value="1"/>
</dbReference>
<dbReference type="PROSITE" id="PS50110">
    <property type="entry name" value="RESPONSE_REGULATORY"/>
    <property type="match status" value="1"/>
</dbReference>
<evidence type="ECO:0000313" key="10">
    <source>
        <dbReference type="Proteomes" id="UP000181790"/>
    </source>
</evidence>
<dbReference type="AlphaFoldDB" id="A0A1S2VKQ3"/>
<dbReference type="SMART" id="SM00850">
    <property type="entry name" value="LytTR"/>
    <property type="match status" value="1"/>
</dbReference>
<dbReference type="GO" id="GO:0032993">
    <property type="term" value="C:protein-DNA complex"/>
    <property type="evidence" value="ECO:0007669"/>
    <property type="project" value="TreeGrafter"/>
</dbReference>
<dbReference type="GO" id="GO:0000156">
    <property type="term" value="F:phosphorelay response regulator activity"/>
    <property type="evidence" value="ECO:0007669"/>
    <property type="project" value="TreeGrafter"/>
</dbReference>
<keyword evidence="1 6" id="KW-0597">Phosphoprotein</keyword>
<dbReference type="SMART" id="SM00448">
    <property type="entry name" value="REC"/>
    <property type="match status" value="1"/>
</dbReference>
<sequence length="257" mass="29392">MTTSAIKILLIEDEFILGMDIADTLTAEGYRVVGVAEDYTTALELFQAHTPDLVLCDVQIQGPYDGIGVIRRLSAIRSFPVIYLTAFTDTVTFNNAKETRPAAYLVKPYQLSTLRTSIELALHRFTEETIEAGTPDEEVPEHEVTLGRDSILRIDEVIFIKKDGRFIKIQLTDIICIIAEGNYVMIKLATTRYLLRLSLGMFLEKVNYSRLVRTHRSYAVNVTKVDNFTESEVMILDQTYPISRQYRDDFLRSFMIR</sequence>
<evidence type="ECO:0000313" key="9">
    <source>
        <dbReference type="EMBL" id="OIN59333.1"/>
    </source>
</evidence>
<feature type="domain" description="Response regulatory" evidence="7">
    <location>
        <begin position="7"/>
        <end position="122"/>
    </location>
</feature>
<gene>
    <name evidence="9" type="ORF">BLX24_10150</name>
</gene>
<dbReference type="Gene3D" id="2.40.50.1020">
    <property type="entry name" value="LytTr DNA-binding domain"/>
    <property type="match status" value="1"/>
</dbReference>
<comment type="caution">
    <text evidence="9">The sequence shown here is derived from an EMBL/GenBank/DDBJ whole genome shotgun (WGS) entry which is preliminary data.</text>
</comment>
<evidence type="ECO:0000259" key="8">
    <source>
        <dbReference type="PROSITE" id="PS50930"/>
    </source>
</evidence>
<keyword evidence="4" id="KW-0238">DNA-binding</keyword>
<evidence type="ECO:0000256" key="6">
    <source>
        <dbReference type="PROSITE-ProRule" id="PRU00169"/>
    </source>
</evidence>
<accession>A0A1S2VKQ3</accession>
<evidence type="ECO:0000256" key="5">
    <source>
        <dbReference type="ARBA" id="ARBA00023163"/>
    </source>
</evidence>
<keyword evidence="10" id="KW-1185">Reference proteome</keyword>
<dbReference type="Pfam" id="PF00072">
    <property type="entry name" value="Response_reg"/>
    <property type="match status" value="1"/>
</dbReference>
<proteinExistence type="predicted"/>
<dbReference type="InterPro" id="IPR001789">
    <property type="entry name" value="Sig_transdc_resp-reg_receiver"/>
</dbReference>